<organism evidence="1 2">
    <name type="scientific">Xaviernesmea rhizosphaerae</name>
    <dbReference type="NCBI Taxonomy" id="1672749"/>
    <lineage>
        <taxon>Bacteria</taxon>
        <taxon>Pseudomonadati</taxon>
        <taxon>Pseudomonadota</taxon>
        <taxon>Alphaproteobacteria</taxon>
        <taxon>Hyphomicrobiales</taxon>
        <taxon>Rhizobiaceae</taxon>
        <taxon>Rhizobium/Agrobacterium group</taxon>
        <taxon>Xaviernesmea</taxon>
    </lineage>
</organism>
<reference evidence="1 2" key="1">
    <citation type="submission" date="2016-09" db="EMBL/GenBank/DDBJ databases">
        <title>Rhizobium sp. nov., a novel species isolated from the rice rhizosphere.</title>
        <authorList>
            <person name="Zhao J."/>
            <person name="Zhang X."/>
        </authorList>
    </citation>
    <scope>NUCLEOTIDE SEQUENCE [LARGE SCALE GENOMIC DNA]</scope>
    <source>
        <strain evidence="1 2">MH17</strain>
    </source>
</reference>
<evidence type="ECO:0000313" key="1">
    <source>
        <dbReference type="EMBL" id="OLP54851.1"/>
    </source>
</evidence>
<sequence>MLQKTVRTVDINNPAFIMTPFDKWAEAVAYVRAEIAWSNPISSIQAAVDFAIKRGIAAKETAYERREALQNIILGTGWHLDRKNRVRRLSALVSIVEPSLSDEGGRPCVRFKIGTTIEGGKTSLSRETLEWLDADGSVVATGRHLDRNVEAIVESSRALDAYMTDVEAAVYRDLAFAVEELRHKRVSIVITRASENSLRVVFELYVERKWVSTSVGARLVSADCVRIAALDADADTAIKKAARDIDVSPESLSEYVRKKLDAALCDYEYWNRDEELEQAELEGKCR</sequence>
<protein>
    <submittedName>
        <fullName evidence="1">Uncharacterized protein</fullName>
    </submittedName>
</protein>
<dbReference type="Proteomes" id="UP000186143">
    <property type="component" value="Unassembled WGS sequence"/>
</dbReference>
<comment type="caution">
    <text evidence="1">The sequence shown here is derived from an EMBL/GenBank/DDBJ whole genome shotgun (WGS) entry which is preliminary data.</text>
</comment>
<dbReference type="AlphaFoldDB" id="A0A1Q9AI15"/>
<evidence type="ECO:0000313" key="2">
    <source>
        <dbReference type="Proteomes" id="UP000186143"/>
    </source>
</evidence>
<accession>A0A1Q9AI15</accession>
<name>A0A1Q9AI15_9HYPH</name>
<gene>
    <name evidence="1" type="ORF">BJF92_13660</name>
</gene>
<dbReference type="OrthoDB" id="9920989at2"/>
<dbReference type="STRING" id="1672749.BJF92_13660"/>
<dbReference type="EMBL" id="MKIO01000031">
    <property type="protein sequence ID" value="OLP54851.1"/>
    <property type="molecule type" value="Genomic_DNA"/>
</dbReference>
<proteinExistence type="predicted"/>
<dbReference type="RefSeq" id="WP_075635410.1">
    <property type="nucleotide sequence ID" value="NZ_MKIO01000031.1"/>
</dbReference>